<dbReference type="Gene3D" id="3.40.50.360">
    <property type="match status" value="1"/>
</dbReference>
<keyword evidence="2" id="KW-0408">Iron</keyword>
<dbReference type="InterPro" id="IPR029039">
    <property type="entry name" value="Flavoprotein-like_sf"/>
</dbReference>
<dbReference type="EMBL" id="JACOOU010000001">
    <property type="protein sequence ID" value="MBC5671457.1"/>
    <property type="molecule type" value="Genomic_DNA"/>
</dbReference>
<gene>
    <name evidence="5" type="ORF">H8S76_04285</name>
</gene>
<evidence type="ECO:0000313" key="5">
    <source>
        <dbReference type="EMBL" id="MBC5671457.1"/>
    </source>
</evidence>
<proteinExistence type="predicted"/>
<feature type="domain" description="4Fe-4S ferredoxin-type" evidence="4">
    <location>
        <begin position="180"/>
        <end position="209"/>
    </location>
</feature>
<feature type="domain" description="4Fe-4S ferredoxin-type" evidence="4">
    <location>
        <begin position="210"/>
        <end position="237"/>
    </location>
</feature>
<evidence type="ECO:0000256" key="2">
    <source>
        <dbReference type="ARBA" id="ARBA00023004"/>
    </source>
</evidence>
<dbReference type="InterPro" id="IPR017900">
    <property type="entry name" value="4Fe4S_Fe_S_CS"/>
</dbReference>
<keyword evidence="1" id="KW-0479">Metal-binding</keyword>
<dbReference type="SUPFAM" id="SSF54862">
    <property type="entry name" value="4Fe-4S ferredoxins"/>
    <property type="match status" value="1"/>
</dbReference>
<dbReference type="PROSITE" id="PS51379">
    <property type="entry name" value="4FE4S_FER_2"/>
    <property type="match status" value="2"/>
</dbReference>
<dbReference type="NCBIfam" id="NF038196">
    <property type="entry name" value="ferrodoxin_EFR1"/>
    <property type="match status" value="1"/>
</dbReference>
<evidence type="ECO:0000256" key="1">
    <source>
        <dbReference type="ARBA" id="ARBA00022723"/>
    </source>
</evidence>
<reference evidence="5 6" key="1">
    <citation type="submission" date="2020-08" db="EMBL/GenBank/DDBJ databases">
        <title>Genome public.</title>
        <authorList>
            <person name="Liu C."/>
            <person name="Sun Q."/>
        </authorList>
    </citation>
    <scope>NUCLEOTIDE SEQUENCE [LARGE SCALE GENOMIC DNA]</scope>
    <source>
        <strain evidence="5 6">NSJ-34</strain>
    </source>
</reference>
<dbReference type="PROSITE" id="PS00198">
    <property type="entry name" value="4FE4S_FER_1"/>
    <property type="match status" value="2"/>
</dbReference>
<organism evidence="5 6">
    <name type="scientific">Blautia celeris</name>
    <dbReference type="NCBI Taxonomy" id="2763026"/>
    <lineage>
        <taxon>Bacteria</taxon>
        <taxon>Bacillati</taxon>
        <taxon>Bacillota</taxon>
        <taxon>Clostridia</taxon>
        <taxon>Lachnospirales</taxon>
        <taxon>Lachnospiraceae</taxon>
        <taxon>Blautia</taxon>
    </lineage>
</organism>
<dbReference type="RefSeq" id="WP_186971016.1">
    <property type="nucleotide sequence ID" value="NZ_JACOOU010000001.1"/>
</dbReference>
<sequence>MILYFSGTGNSEYAAKRIGKEIGDEVTNLFERIRNHDFSAMRSDRPWVIVSPTYAWRIPRILHAWLEKTALSGSREIYFLMTCGGSIGNAEKYLKKLCSSKNMDFSGCFPLLMPENYIAMFSTPGREEALETIRLAETHIDNAARLIKGGKKFPQSHLTVKDKINSSIVNDIFYPVFVHAKKFYAADSCISCGKCADICPLGNIHMDNGKPVWGKDCTHCMACICRCPKEAIEYGRHSMGLPRYICPK</sequence>
<keyword evidence="6" id="KW-1185">Reference proteome</keyword>
<dbReference type="Proteomes" id="UP000654573">
    <property type="component" value="Unassembled WGS sequence"/>
</dbReference>
<evidence type="ECO:0000259" key="4">
    <source>
        <dbReference type="PROSITE" id="PS51379"/>
    </source>
</evidence>
<evidence type="ECO:0000256" key="3">
    <source>
        <dbReference type="ARBA" id="ARBA00023014"/>
    </source>
</evidence>
<name>A0ABR7F8C1_9FIRM</name>
<evidence type="ECO:0000313" key="6">
    <source>
        <dbReference type="Proteomes" id="UP000654573"/>
    </source>
</evidence>
<dbReference type="SUPFAM" id="SSF52218">
    <property type="entry name" value="Flavoproteins"/>
    <property type="match status" value="1"/>
</dbReference>
<dbReference type="InterPro" id="IPR017896">
    <property type="entry name" value="4Fe4S_Fe-S-bd"/>
</dbReference>
<keyword evidence="3" id="KW-0411">Iron-sulfur</keyword>
<protein>
    <submittedName>
        <fullName evidence="5">4Fe-4S binding protein</fullName>
    </submittedName>
</protein>
<dbReference type="InterPro" id="IPR047964">
    <property type="entry name" value="EFR1-like"/>
</dbReference>
<accession>A0ABR7F8C1</accession>
<comment type="caution">
    <text evidence="5">The sequence shown here is derived from an EMBL/GenBank/DDBJ whole genome shotgun (WGS) entry which is preliminary data.</text>
</comment>
<dbReference type="Gene3D" id="3.30.70.20">
    <property type="match status" value="1"/>
</dbReference>
<dbReference type="Pfam" id="PF00037">
    <property type="entry name" value="Fer4"/>
    <property type="match status" value="1"/>
</dbReference>